<reference evidence="2" key="1">
    <citation type="submission" date="2020-08" db="EMBL/GenBank/DDBJ databases">
        <title>Multicomponent nature underlies the extraordinary mechanical properties of spider dragline silk.</title>
        <authorList>
            <person name="Kono N."/>
            <person name="Nakamura H."/>
            <person name="Mori M."/>
            <person name="Yoshida Y."/>
            <person name="Ohtoshi R."/>
            <person name="Malay A.D."/>
            <person name="Moran D.A.P."/>
            <person name="Tomita M."/>
            <person name="Numata K."/>
            <person name="Arakawa K."/>
        </authorList>
    </citation>
    <scope>NUCLEOTIDE SEQUENCE</scope>
</reference>
<evidence type="ECO:0000313" key="2">
    <source>
        <dbReference type="EMBL" id="GFY79465.1"/>
    </source>
</evidence>
<accession>A0A8X6YUF0</accession>
<evidence type="ECO:0000256" key="1">
    <source>
        <dbReference type="SAM" id="MobiDB-lite"/>
    </source>
</evidence>
<feature type="region of interest" description="Disordered" evidence="1">
    <location>
        <begin position="138"/>
        <end position="183"/>
    </location>
</feature>
<organism evidence="2 3">
    <name type="scientific">Trichonephila inaurata madagascariensis</name>
    <dbReference type="NCBI Taxonomy" id="2747483"/>
    <lineage>
        <taxon>Eukaryota</taxon>
        <taxon>Metazoa</taxon>
        <taxon>Ecdysozoa</taxon>
        <taxon>Arthropoda</taxon>
        <taxon>Chelicerata</taxon>
        <taxon>Arachnida</taxon>
        <taxon>Araneae</taxon>
        <taxon>Araneomorphae</taxon>
        <taxon>Entelegynae</taxon>
        <taxon>Araneoidea</taxon>
        <taxon>Nephilidae</taxon>
        <taxon>Trichonephila</taxon>
        <taxon>Trichonephila inaurata</taxon>
    </lineage>
</organism>
<feature type="compositionally biased region" description="Basic and acidic residues" evidence="1">
    <location>
        <begin position="160"/>
        <end position="183"/>
    </location>
</feature>
<proteinExistence type="predicted"/>
<feature type="non-terminal residue" evidence="2">
    <location>
        <position position="1"/>
    </location>
</feature>
<dbReference type="EMBL" id="BMAV01023580">
    <property type="protein sequence ID" value="GFY79465.1"/>
    <property type="molecule type" value="Genomic_DNA"/>
</dbReference>
<sequence>LNLEITEDGTVKSTDVPRKIINAGESEPNKSVWDRAFLAEEERIKVLKRDLKKLDEWLEVISRPDMKVLYSPTKLPEESKKDELRFRERTNKRLAYMDIARKRLISIYEDANPADLSSVTSDEMELAKNIFDERKEFDTTEMDEKYGKPKDAPDVDDEVVDSKTDSDDDKERGRPFFKDQEKV</sequence>
<comment type="caution">
    <text evidence="2">The sequence shown here is derived from an EMBL/GenBank/DDBJ whole genome shotgun (WGS) entry which is preliminary data.</text>
</comment>
<dbReference type="AlphaFoldDB" id="A0A8X6YUF0"/>
<dbReference type="Proteomes" id="UP000886998">
    <property type="component" value="Unassembled WGS sequence"/>
</dbReference>
<protein>
    <submittedName>
        <fullName evidence="2">Uncharacterized protein</fullName>
    </submittedName>
</protein>
<name>A0A8X6YUF0_9ARAC</name>
<feature type="compositionally biased region" description="Basic and acidic residues" evidence="1">
    <location>
        <begin position="138"/>
        <end position="153"/>
    </location>
</feature>
<gene>
    <name evidence="2" type="ORF">TNIN_410381</name>
</gene>
<keyword evidence="3" id="KW-1185">Reference proteome</keyword>
<dbReference type="OrthoDB" id="10534142at2759"/>
<evidence type="ECO:0000313" key="3">
    <source>
        <dbReference type="Proteomes" id="UP000886998"/>
    </source>
</evidence>